<dbReference type="GeneTree" id="ENSGT00910000148765"/>
<organism evidence="1">
    <name type="scientific">Balaenoptera musculus</name>
    <name type="common">Blue whale</name>
    <dbReference type="NCBI Taxonomy" id="9771"/>
    <lineage>
        <taxon>Eukaryota</taxon>
        <taxon>Metazoa</taxon>
        <taxon>Chordata</taxon>
        <taxon>Craniata</taxon>
        <taxon>Vertebrata</taxon>
        <taxon>Euteleostomi</taxon>
        <taxon>Mammalia</taxon>
        <taxon>Eutheria</taxon>
        <taxon>Laurasiatheria</taxon>
        <taxon>Artiodactyla</taxon>
        <taxon>Whippomorpha</taxon>
        <taxon>Cetacea</taxon>
        <taxon>Mysticeti</taxon>
        <taxon>Balaenopteridae</taxon>
        <taxon>Balaenoptera</taxon>
    </lineage>
</organism>
<reference evidence="1" key="1">
    <citation type="submission" date="2023-09" db="UniProtKB">
        <authorList>
            <consortium name="Ensembl"/>
        </authorList>
    </citation>
    <scope>IDENTIFICATION</scope>
</reference>
<dbReference type="AlphaFoldDB" id="A0A8C0DNM9"/>
<evidence type="ECO:0000313" key="1">
    <source>
        <dbReference type="Ensembl" id="ENSBMSP00010023157.1"/>
    </source>
</evidence>
<sequence length="155" mass="17464">MLSSPGLGLAWSHPQVIPCTCTCSWGLESHSTPIKIASVSLQDNHTAVCAEIQEELMADNITYNVRFFKRSQNTSEELCYGKFREGFISTLNEISMKYNNDYHVEKDMQELTKICPKLKNCTTETSNSSKFKEGLQSVVISIEGWKSCKRTKGIL</sequence>
<proteinExistence type="predicted"/>
<evidence type="ECO:0008006" key="2">
    <source>
        <dbReference type="Google" id="ProtNLM"/>
    </source>
</evidence>
<dbReference type="Ensembl" id="ENSBMST00010025513.1">
    <property type="protein sequence ID" value="ENSBMSP00010023157.1"/>
    <property type="gene ID" value="ENSBMSG00010016848.1"/>
</dbReference>
<protein>
    <recommendedName>
        <fullName evidence="2">Granulocyte-macrophage colony-stimulating factor</fullName>
    </recommendedName>
</protein>
<name>A0A8C0DNM9_BALMU</name>
<accession>A0A8C0DNM9</accession>